<reference evidence="6 7" key="1">
    <citation type="journal article" date="2018" name="J. Microbiol.">
        <title>Baekduia soli gen. nov., sp. nov., a novel bacterium isolated from the soil of Baekdu Mountain and proposal of a novel family name, Baekduiaceae fam. nov.</title>
        <authorList>
            <person name="An D.S."/>
            <person name="Siddiqi M.Z."/>
            <person name="Kim K.H."/>
            <person name="Yu H.S."/>
            <person name="Im W.T."/>
        </authorList>
    </citation>
    <scope>NUCLEOTIDE SEQUENCE [LARGE SCALE GENOMIC DNA]</scope>
    <source>
        <strain evidence="6 7">BR7-21</strain>
    </source>
</reference>
<keyword evidence="7" id="KW-1185">Reference proteome</keyword>
<dbReference type="OrthoDB" id="8828485at2"/>
<evidence type="ECO:0000256" key="2">
    <source>
        <dbReference type="ARBA" id="ARBA00022737"/>
    </source>
</evidence>
<gene>
    <name evidence="6" type="ORF">FSW04_23900</name>
</gene>
<keyword evidence="3" id="KW-0378">Hydrolase</keyword>
<keyword evidence="2" id="KW-0677">Repeat</keyword>
<keyword evidence="4" id="KW-0443">Lipid metabolism</keyword>
<evidence type="ECO:0000256" key="3">
    <source>
        <dbReference type="ARBA" id="ARBA00022801"/>
    </source>
</evidence>
<dbReference type="SMART" id="SM00155">
    <property type="entry name" value="PLDc"/>
    <property type="match status" value="2"/>
</dbReference>
<feature type="domain" description="PLD phosphodiesterase" evidence="5">
    <location>
        <begin position="366"/>
        <end position="393"/>
    </location>
</feature>
<feature type="domain" description="PLD phosphodiesterase" evidence="5">
    <location>
        <begin position="166"/>
        <end position="189"/>
    </location>
</feature>
<dbReference type="SUPFAM" id="SSF56024">
    <property type="entry name" value="Phospholipase D/nuclease"/>
    <property type="match status" value="2"/>
</dbReference>
<proteinExistence type="predicted"/>
<dbReference type="InterPro" id="IPR025202">
    <property type="entry name" value="PLD-like_dom"/>
</dbReference>
<organism evidence="6 7">
    <name type="scientific">Baekduia soli</name>
    <dbReference type="NCBI Taxonomy" id="496014"/>
    <lineage>
        <taxon>Bacteria</taxon>
        <taxon>Bacillati</taxon>
        <taxon>Actinomycetota</taxon>
        <taxon>Thermoleophilia</taxon>
        <taxon>Solirubrobacterales</taxon>
        <taxon>Baekduiaceae</taxon>
        <taxon>Baekduia</taxon>
    </lineage>
</organism>
<name>A0A5B8UB97_9ACTN</name>
<evidence type="ECO:0000313" key="7">
    <source>
        <dbReference type="Proteomes" id="UP000321805"/>
    </source>
</evidence>
<dbReference type="KEGG" id="bsol:FSW04_23900"/>
<dbReference type="EMBL" id="CP042430">
    <property type="protein sequence ID" value="QEC50325.1"/>
    <property type="molecule type" value="Genomic_DNA"/>
</dbReference>
<accession>A0A5B8UB97</accession>
<dbReference type="RefSeq" id="WP_146922836.1">
    <property type="nucleotide sequence ID" value="NZ_CP042430.1"/>
</dbReference>
<protein>
    <submittedName>
        <fullName evidence="6">Phospholipase</fullName>
    </submittedName>
</protein>
<dbReference type="PROSITE" id="PS50035">
    <property type="entry name" value="PLD"/>
    <property type="match status" value="2"/>
</dbReference>
<evidence type="ECO:0000313" key="6">
    <source>
        <dbReference type="EMBL" id="QEC50325.1"/>
    </source>
</evidence>
<dbReference type="CDD" id="cd09105">
    <property type="entry name" value="PLDc_vPLD1_2_like_2"/>
    <property type="match status" value="1"/>
</dbReference>
<sequence length="487" mass="54060">MPSAALARADALLGRAIEASVKLQHRRRLRGLGRAGCLDPPADGRLFAAGEPAPRPGCRVEVLVDGANAFPRIAEALRGARSHVHITGWHVASHFELVRDGDPVVLGALLAELAQRIDVRVLVWAGAPVPVFHPTRKEVDAEVRTLVRDTAIRCVADPREHPVHCHHEKTIVIDDEIAFVGGIDMTDQSGDRFDTSAHEARRRLGWHDVGTRLEGPAVADVAAHFAMRWLEVTGERLPAPAVPAPLTDGDASTVQIVRTVAEDMYERVPRGDFRILEVYRRALRDAGRFVYLENQFLWSPEIVDLLAAKLRRPPRPDFRVVVLLPARANNGEDDTKGQLAVLADADDGHERFLATTVRSRTGDRDDPLYVHAKVGIVDDRWMTIGSANLNSHSLFNDTEMNMVTDDARLIEATRVRLWSEHLELEPAALEGVDPAQVVDRHWRPTAMEQLRRREAGQRASHRLIALPGVSRRSRRLLGPLQELVDDG</sequence>
<comment type="catalytic activity">
    <reaction evidence="1">
        <text>a 1,2-diacyl-sn-glycero-3-phosphocholine + H2O = a 1,2-diacyl-sn-glycero-3-phosphate + choline + H(+)</text>
        <dbReference type="Rhea" id="RHEA:14445"/>
        <dbReference type="ChEBI" id="CHEBI:15354"/>
        <dbReference type="ChEBI" id="CHEBI:15377"/>
        <dbReference type="ChEBI" id="CHEBI:15378"/>
        <dbReference type="ChEBI" id="CHEBI:57643"/>
        <dbReference type="ChEBI" id="CHEBI:58608"/>
        <dbReference type="EC" id="3.1.4.4"/>
    </reaction>
</comment>
<dbReference type="Proteomes" id="UP000321805">
    <property type="component" value="Chromosome"/>
</dbReference>
<dbReference type="PANTHER" id="PTHR18896:SF76">
    <property type="entry name" value="PHOSPHOLIPASE"/>
    <property type="match status" value="1"/>
</dbReference>
<evidence type="ECO:0000256" key="4">
    <source>
        <dbReference type="ARBA" id="ARBA00023098"/>
    </source>
</evidence>
<dbReference type="PANTHER" id="PTHR18896">
    <property type="entry name" value="PHOSPHOLIPASE D"/>
    <property type="match status" value="1"/>
</dbReference>
<dbReference type="InterPro" id="IPR015679">
    <property type="entry name" value="PLipase_D_fam"/>
</dbReference>
<dbReference type="Pfam" id="PF00614">
    <property type="entry name" value="PLDc"/>
    <property type="match status" value="1"/>
</dbReference>
<dbReference type="CDD" id="cd09104">
    <property type="entry name" value="PLDc_vPLD1_2_like_1"/>
    <property type="match status" value="1"/>
</dbReference>
<evidence type="ECO:0000259" key="5">
    <source>
        <dbReference type="PROSITE" id="PS50035"/>
    </source>
</evidence>
<dbReference type="Gene3D" id="3.30.870.10">
    <property type="entry name" value="Endonuclease Chain A"/>
    <property type="match status" value="2"/>
</dbReference>
<dbReference type="GO" id="GO:0009395">
    <property type="term" value="P:phospholipid catabolic process"/>
    <property type="evidence" value="ECO:0007669"/>
    <property type="project" value="TreeGrafter"/>
</dbReference>
<evidence type="ECO:0000256" key="1">
    <source>
        <dbReference type="ARBA" id="ARBA00000798"/>
    </source>
</evidence>
<dbReference type="Pfam" id="PF13091">
    <property type="entry name" value="PLDc_2"/>
    <property type="match status" value="1"/>
</dbReference>
<dbReference type="GO" id="GO:0004630">
    <property type="term" value="F:phospholipase D activity"/>
    <property type="evidence" value="ECO:0007669"/>
    <property type="project" value="UniProtKB-EC"/>
</dbReference>
<dbReference type="AlphaFoldDB" id="A0A5B8UB97"/>
<dbReference type="InterPro" id="IPR001736">
    <property type="entry name" value="PLipase_D/transphosphatidylase"/>
</dbReference>